<organism evidence="1 2">
    <name type="scientific">Sulfobacillus benefaciens</name>
    <dbReference type="NCBI Taxonomy" id="453960"/>
    <lineage>
        <taxon>Bacteria</taxon>
        <taxon>Bacillati</taxon>
        <taxon>Bacillota</taxon>
        <taxon>Clostridia</taxon>
        <taxon>Eubacteriales</taxon>
        <taxon>Clostridiales Family XVII. Incertae Sedis</taxon>
        <taxon>Sulfobacillus</taxon>
    </lineage>
</organism>
<sequence>MEDVVASGAKFKRVPNEAIFLYDMDADDVFLSLGYVVIDSSLGLVAPRAGMAGAEARPSPSTKPVH</sequence>
<dbReference type="Proteomes" id="UP000242699">
    <property type="component" value="Unassembled WGS sequence"/>
</dbReference>
<gene>
    <name evidence="1" type="ORF">C7B43_09200</name>
</gene>
<evidence type="ECO:0000313" key="2">
    <source>
        <dbReference type="Proteomes" id="UP000242699"/>
    </source>
</evidence>
<comment type="caution">
    <text evidence="1">The sequence shown here is derived from an EMBL/GenBank/DDBJ whole genome shotgun (WGS) entry which is preliminary data.</text>
</comment>
<evidence type="ECO:0000313" key="1">
    <source>
        <dbReference type="EMBL" id="PSR28849.1"/>
    </source>
</evidence>
<name>A0A2T2X2Z6_9FIRM</name>
<accession>A0A2T2X2Z6</accession>
<dbReference type="EMBL" id="PXYT01000018">
    <property type="protein sequence ID" value="PSR28849.1"/>
    <property type="molecule type" value="Genomic_DNA"/>
</dbReference>
<reference evidence="1 2" key="1">
    <citation type="journal article" date="2014" name="BMC Genomics">
        <title>Comparison of environmental and isolate Sulfobacillus genomes reveals diverse carbon, sulfur, nitrogen, and hydrogen metabolisms.</title>
        <authorList>
            <person name="Justice N.B."/>
            <person name="Norman A."/>
            <person name="Brown C.T."/>
            <person name="Singh A."/>
            <person name="Thomas B.C."/>
            <person name="Banfield J.F."/>
        </authorList>
    </citation>
    <scope>NUCLEOTIDE SEQUENCE [LARGE SCALE GENOMIC DNA]</scope>
    <source>
        <strain evidence="1">AMDSBA1</strain>
    </source>
</reference>
<dbReference type="AlphaFoldDB" id="A0A2T2X2Z6"/>
<protein>
    <submittedName>
        <fullName evidence="1">Uncharacterized protein</fullName>
    </submittedName>
</protein>
<proteinExistence type="predicted"/>